<accession>A0A0F9GL77</accession>
<protein>
    <recommendedName>
        <fullName evidence="4">Heavy-metal chelation domain-containing protein</fullName>
    </recommendedName>
</protein>
<dbReference type="AlphaFoldDB" id="A0A0F9GL77"/>
<evidence type="ECO:0000259" key="1">
    <source>
        <dbReference type="Pfam" id="PF04016"/>
    </source>
</evidence>
<feature type="domain" description="Putative heavy-metal chelation" evidence="1">
    <location>
        <begin position="119"/>
        <end position="267"/>
    </location>
</feature>
<sequence>MILEKTLSLVKQIYKTHKIAFPKVTQVVVGLGYTGVEVTAYAYEPFIGLASTLSKIINNTDCSKINFAGNLTQIHLNDLLNWSIQTPSIKKIIGIATLNGVSQHILKIVGPYKKSKQSLLELIEVKKDTKITFIGLIKPLIRKISKLTQSIRIIEDTLLITPEFKHFECQKSYTQLEDEEITTDILICTGTTLINNTLETILKKFKRKTDKIIILGPTASMIPDILFDYGVDIVGGMEIFDSKSTMKILQESGGTKLFKKYGKKYNLIKRSNLL</sequence>
<dbReference type="Pfam" id="PF13938">
    <property type="entry name" value="DUF4213"/>
    <property type="match status" value="1"/>
</dbReference>
<name>A0A0F9GL77_9ZZZZ</name>
<evidence type="ECO:0000313" key="3">
    <source>
        <dbReference type="EMBL" id="KKL99538.1"/>
    </source>
</evidence>
<evidence type="ECO:0000259" key="2">
    <source>
        <dbReference type="Pfam" id="PF13938"/>
    </source>
</evidence>
<evidence type="ECO:0008006" key="4">
    <source>
        <dbReference type="Google" id="ProtNLM"/>
    </source>
</evidence>
<reference evidence="3" key="1">
    <citation type="journal article" date="2015" name="Nature">
        <title>Complex archaea that bridge the gap between prokaryotes and eukaryotes.</title>
        <authorList>
            <person name="Spang A."/>
            <person name="Saw J.H."/>
            <person name="Jorgensen S.L."/>
            <person name="Zaremba-Niedzwiedzka K."/>
            <person name="Martijn J."/>
            <person name="Lind A.E."/>
            <person name="van Eijk R."/>
            <person name="Schleper C."/>
            <person name="Guy L."/>
            <person name="Ettema T.J."/>
        </authorList>
    </citation>
    <scope>NUCLEOTIDE SEQUENCE</scope>
</reference>
<dbReference type="EMBL" id="LAZR01017651">
    <property type="protein sequence ID" value="KKL99538.1"/>
    <property type="molecule type" value="Genomic_DNA"/>
</dbReference>
<organism evidence="3">
    <name type="scientific">marine sediment metagenome</name>
    <dbReference type="NCBI Taxonomy" id="412755"/>
    <lineage>
        <taxon>unclassified sequences</taxon>
        <taxon>metagenomes</taxon>
        <taxon>ecological metagenomes</taxon>
    </lineage>
</organism>
<dbReference type="InterPro" id="IPR025251">
    <property type="entry name" value="DUF4213"/>
</dbReference>
<proteinExistence type="predicted"/>
<dbReference type="SUPFAM" id="SSF159713">
    <property type="entry name" value="Dhaf3308-like"/>
    <property type="match status" value="1"/>
</dbReference>
<dbReference type="Gene3D" id="3.40.50.11590">
    <property type="match status" value="1"/>
</dbReference>
<feature type="domain" description="DUF4213" evidence="2">
    <location>
        <begin position="23"/>
        <end position="102"/>
    </location>
</feature>
<comment type="caution">
    <text evidence="3">The sequence shown here is derived from an EMBL/GenBank/DDBJ whole genome shotgun (WGS) entry which is preliminary data.</text>
</comment>
<dbReference type="InterPro" id="IPR007161">
    <property type="entry name" value="DUF364"/>
</dbReference>
<gene>
    <name evidence="3" type="ORF">LCGC14_1813390</name>
</gene>
<dbReference type="Pfam" id="PF04016">
    <property type="entry name" value="DUF364"/>
    <property type="match status" value="1"/>
</dbReference>